<dbReference type="AlphaFoldDB" id="A0A8H6VWB5"/>
<comment type="caution">
    <text evidence="2">The sequence shown here is derived from an EMBL/GenBank/DDBJ whole genome shotgun (WGS) entry which is preliminary data.</text>
</comment>
<dbReference type="EMBL" id="JACAZE010000017">
    <property type="protein sequence ID" value="KAF7296384.1"/>
    <property type="molecule type" value="Genomic_DNA"/>
</dbReference>
<evidence type="ECO:0000313" key="3">
    <source>
        <dbReference type="Proteomes" id="UP000613580"/>
    </source>
</evidence>
<dbReference type="Proteomes" id="UP000613580">
    <property type="component" value="Unassembled WGS sequence"/>
</dbReference>
<name>A0A8H6VWB5_MYCCL</name>
<dbReference type="OrthoDB" id="2881796at2759"/>
<keyword evidence="3" id="KW-1185">Reference proteome</keyword>
<protein>
    <submittedName>
        <fullName evidence="2">MYND-type domain-containing protein</fullName>
    </submittedName>
</protein>
<organism evidence="2 3">
    <name type="scientific">Mycena chlorophos</name>
    <name type="common">Agaric fungus</name>
    <name type="synonym">Agaricus chlorophos</name>
    <dbReference type="NCBI Taxonomy" id="658473"/>
    <lineage>
        <taxon>Eukaryota</taxon>
        <taxon>Fungi</taxon>
        <taxon>Dikarya</taxon>
        <taxon>Basidiomycota</taxon>
        <taxon>Agaricomycotina</taxon>
        <taxon>Agaricomycetes</taxon>
        <taxon>Agaricomycetidae</taxon>
        <taxon>Agaricales</taxon>
        <taxon>Marasmiineae</taxon>
        <taxon>Mycenaceae</taxon>
        <taxon>Mycena</taxon>
    </lineage>
</organism>
<evidence type="ECO:0000256" key="1">
    <source>
        <dbReference type="SAM" id="SignalP"/>
    </source>
</evidence>
<feature type="signal peptide" evidence="1">
    <location>
        <begin position="1"/>
        <end position="18"/>
    </location>
</feature>
<accession>A0A8H6VWB5</accession>
<sequence length="126" mass="14781">MRCVAVLWWWSLAKRSWAVTSGFGNLPAWFSPSQWPWPLRSFVCDYSNPKYPAGTCYLKDLRTYAFPPIDPEALDPANVAAQNEEMIKVVRRNPRDYTFIETIFMHDKNKLTRNFVFNAKLFIKGR</sequence>
<evidence type="ECO:0000313" key="2">
    <source>
        <dbReference type="EMBL" id="KAF7296384.1"/>
    </source>
</evidence>
<keyword evidence="1" id="KW-0732">Signal</keyword>
<proteinExistence type="predicted"/>
<feature type="chain" id="PRO_5034408911" evidence="1">
    <location>
        <begin position="19"/>
        <end position="126"/>
    </location>
</feature>
<reference evidence="2" key="1">
    <citation type="submission" date="2020-05" db="EMBL/GenBank/DDBJ databases">
        <title>Mycena genomes resolve the evolution of fungal bioluminescence.</title>
        <authorList>
            <person name="Tsai I.J."/>
        </authorList>
    </citation>
    <scope>NUCLEOTIDE SEQUENCE</scope>
    <source>
        <strain evidence="2">110903Hualien_Pintung</strain>
    </source>
</reference>
<gene>
    <name evidence="2" type="ORF">HMN09_01108500</name>
</gene>